<dbReference type="Proteomes" id="UP000676079">
    <property type="component" value="Chromosome"/>
</dbReference>
<sequence>MSERWDGEELLASVRRGVTVRAAAARGGYTELLDRARRDLESGLPGHLAPDDPRARALADSLPEYVDAVLADHVHRQRRRPSRTDSERLTRAFRSLDASGIIAREEFLCCDGCARADLDAQAAATGSRGYAYYHWQDTLAAADGAPLTVGFESTHRVRRAAVGAEVAEALRAHGLTAHWDGDPERRIEVDMDWSRRRHDRLAAFPGPASEGEPHVDADFSNPGPYRLPDWVTRHRGRVSVRELARLVLPWLPRGVRATVGAGGRTAVLTRDSDLLRVEGGPVLDRDRIEDLLARWAVGAGWPAPPGPDPRTAGPRPLDVTYADAATGGMGFVDYAEPMSGAAARDLVYRLTPVDGTFGVFAARSGAVVQMMWQEGPRLWMESPSADERLASGRHVTLPEAEEMVRVLADEGRVALADLGELQVTRW</sequence>
<dbReference type="Pfam" id="PF21831">
    <property type="entry name" value="DUF6891"/>
    <property type="match status" value="1"/>
</dbReference>
<dbReference type="EMBL" id="CP074133">
    <property type="protein sequence ID" value="QUX21968.1"/>
    <property type="molecule type" value="Genomic_DNA"/>
</dbReference>
<gene>
    <name evidence="2" type="ORF">KGD84_26970</name>
</gene>
<reference evidence="2 3" key="1">
    <citation type="submission" date="2021-05" db="EMBL/GenBank/DDBJ databases">
        <title>Direct Submission.</title>
        <authorList>
            <person name="Li K."/>
            <person name="Gao J."/>
        </authorList>
    </citation>
    <scope>NUCLEOTIDE SEQUENCE [LARGE SCALE GENOMIC DNA]</scope>
    <source>
        <strain evidence="2 3">Mg02</strain>
    </source>
</reference>
<accession>A0ABX8BNI7</accession>
<keyword evidence="3" id="KW-1185">Reference proteome</keyword>
<evidence type="ECO:0000313" key="2">
    <source>
        <dbReference type="EMBL" id="QUX21968.1"/>
    </source>
</evidence>
<name>A0ABX8BNI7_9ACTN</name>
<evidence type="ECO:0000313" key="3">
    <source>
        <dbReference type="Proteomes" id="UP000676079"/>
    </source>
</evidence>
<protein>
    <recommendedName>
        <fullName evidence="1">DUF6891 domain-containing protein</fullName>
    </recommendedName>
</protein>
<dbReference type="RefSeq" id="WP_220563191.1">
    <property type="nucleotide sequence ID" value="NZ_CP074133.1"/>
</dbReference>
<dbReference type="InterPro" id="IPR054186">
    <property type="entry name" value="DUF6891"/>
</dbReference>
<organism evidence="2 3">
    <name type="scientific">Nocardiopsis changdeensis</name>
    <dbReference type="NCBI Taxonomy" id="2831969"/>
    <lineage>
        <taxon>Bacteria</taxon>
        <taxon>Bacillati</taxon>
        <taxon>Actinomycetota</taxon>
        <taxon>Actinomycetes</taxon>
        <taxon>Streptosporangiales</taxon>
        <taxon>Nocardiopsidaceae</taxon>
        <taxon>Nocardiopsis</taxon>
    </lineage>
</organism>
<evidence type="ECO:0000259" key="1">
    <source>
        <dbReference type="Pfam" id="PF21831"/>
    </source>
</evidence>
<feature type="domain" description="DUF6891" evidence="1">
    <location>
        <begin position="13"/>
        <end position="197"/>
    </location>
</feature>
<proteinExistence type="predicted"/>